<dbReference type="Proteomes" id="UP000825367">
    <property type="component" value="Chromosome"/>
</dbReference>
<dbReference type="RefSeq" id="WP_220045597.1">
    <property type="nucleotide sequence ID" value="NZ_BAAAVX010000038.1"/>
</dbReference>
<reference evidence="1 2" key="1">
    <citation type="submission" date="2021-07" db="EMBL/GenBank/DDBJ databases">
        <title>Whole genome sequencing of non-tuberculosis mycobacteria type-strains.</title>
        <authorList>
            <person name="Igarashi Y."/>
            <person name="Osugi A."/>
            <person name="Mitarai S."/>
        </authorList>
    </citation>
    <scope>NUCLEOTIDE SEQUENCE [LARGE SCALE GENOMIC DNA]</scope>
    <source>
        <strain evidence="1 2">JCM 16370</strain>
    </source>
</reference>
<gene>
    <name evidence="1" type="ORF">K0O64_15250</name>
</gene>
<sequence>MAATVISDKYRAMMSATRQADGRILVRAGNRFLLLTDSEVERLSAFSRGQGVLQTFPAR</sequence>
<keyword evidence="2" id="KW-1185">Reference proteome</keyword>
<protein>
    <submittedName>
        <fullName evidence="1">Uncharacterized protein</fullName>
    </submittedName>
</protein>
<name>A0ABX8VFL9_9MYCO</name>
<evidence type="ECO:0000313" key="1">
    <source>
        <dbReference type="EMBL" id="QYL14570.1"/>
    </source>
</evidence>
<proteinExistence type="predicted"/>
<evidence type="ECO:0000313" key="2">
    <source>
        <dbReference type="Proteomes" id="UP000825367"/>
    </source>
</evidence>
<organism evidence="1 2">
    <name type="scientific">Mycolicibacterium pallens</name>
    <dbReference type="NCBI Taxonomy" id="370524"/>
    <lineage>
        <taxon>Bacteria</taxon>
        <taxon>Bacillati</taxon>
        <taxon>Actinomycetota</taxon>
        <taxon>Actinomycetes</taxon>
        <taxon>Mycobacteriales</taxon>
        <taxon>Mycobacteriaceae</taxon>
        <taxon>Mycolicibacterium</taxon>
    </lineage>
</organism>
<dbReference type="EMBL" id="CP080333">
    <property type="protein sequence ID" value="QYL14570.1"/>
    <property type="molecule type" value="Genomic_DNA"/>
</dbReference>
<accession>A0ABX8VFL9</accession>